<dbReference type="PANTHER" id="PTHR42663">
    <property type="entry name" value="HYDROLASE C777.06C-RELATED-RELATED"/>
    <property type="match status" value="1"/>
</dbReference>
<sequence length="279" mass="30948">MRVTILGSGASSGTPSIGNNWGRCNPANPRNRRMRPAIVVETEQTRILVDTPPDLRHQLLATDIMRFDAVCYTHAHADHLHGIDDLRAINRLTKAALPLYATAHTVGEIRRRFGYTLEPHPVDAHWFSRPVLVPHEISAGEAFTIGDIRVQAFEQHHGRTMTLGFRFNDVAYSTDVAELPEASFAALAGVRLWILGVFSERPFPTHCHLSQGLEWIARVQPEAAVLTHLSSELDYDALVRRLPPHIAPAYDGMTIDVVDAVSGAPRDQTISAEPARRRA</sequence>
<dbReference type="Gene3D" id="3.60.15.10">
    <property type="entry name" value="Ribonuclease Z/Hydroxyacylglutathione hydrolase-like"/>
    <property type="match status" value="1"/>
</dbReference>
<proteinExistence type="predicted"/>
<accession>A0A564WC18</accession>
<name>A0A564WC18_9PROT</name>
<dbReference type="InterPro" id="IPR001279">
    <property type="entry name" value="Metallo-B-lactamas"/>
</dbReference>
<dbReference type="CDD" id="cd16279">
    <property type="entry name" value="metallo-hydrolase-like_MBL-fold"/>
    <property type="match status" value="1"/>
</dbReference>
<keyword evidence="4" id="KW-1185">Reference proteome</keyword>
<feature type="compositionally biased region" description="Polar residues" evidence="1">
    <location>
        <begin position="9"/>
        <end position="19"/>
    </location>
</feature>
<dbReference type="AlphaFoldDB" id="A0A564WC18"/>
<protein>
    <submittedName>
        <fullName evidence="3">Hydrolase</fullName>
    </submittedName>
</protein>
<feature type="region of interest" description="Disordered" evidence="1">
    <location>
        <begin position="1"/>
        <end position="33"/>
    </location>
</feature>
<keyword evidence="3" id="KW-0378">Hydrolase</keyword>
<dbReference type="Proteomes" id="UP000326641">
    <property type="component" value="Unassembled WGS sequence"/>
</dbReference>
<dbReference type="GO" id="GO:0016787">
    <property type="term" value="F:hydrolase activity"/>
    <property type="evidence" value="ECO:0007669"/>
    <property type="project" value="UniProtKB-KW"/>
</dbReference>
<dbReference type="InterPro" id="IPR036866">
    <property type="entry name" value="RibonucZ/Hydroxyglut_hydro"/>
</dbReference>
<organism evidence="3 4">
    <name type="scientific">Candidatus Defluviicoccus seviourii</name>
    <dbReference type="NCBI Taxonomy" id="2565273"/>
    <lineage>
        <taxon>Bacteria</taxon>
        <taxon>Pseudomonadati</taxon>
        <taxon>Pseudomonadota</taxon>
        <taxon>Alphaproteobacteria</taxon>
        <taxon>Rhodospirillales</taxon>
        <taxon>Rhodospirillaceae</taxon>
        <taxon>Defluviicoccus</taxon>
    </lineage>
</organism>
<evidence type="ECO:0000313" key="4">
    <source>
        <dbReference type="Proteomes" id="UP000326641"/>
    </source>
</evidence>
<feature type="domain" description="Metallo-beta-lactamase" evidence="2">
    <location>
        <begin position="34"/>
        <end position="206"/>
    </location>
</feature>
<comment type="caution">
    <text evidence="3">The sequence shown here is derived from an EMBL/GenBank/DDBJ whole genome shotgun (WGS) entry which is preliminary data.</text>
</comment>
<dbReference type="Pfam" id="PF12706">
    <property type="entry name" value="Lactamase_B_2"/>
    <property type="match status" value="1"/>
</dbReference>
<dbReference type="PANTHER" id="PTHR42663:SF6">
    <property type="entry name" value="HYDROLASE C777.06C-RELATED"/>
    <property type="match status" value="1"/>
</dbReference>
<dbReference type="SUPFAM" id="SSF56281">
    <property type="entry name" value="Metallo-hydrolase/oxidoreductase"/>
    <property type="match status" value="1"/>
</dbReference>
<dbReference type="SMART" id="SM00849">
    <property type="entry name" value="Lactamase_B"/>
    <property type="match status" value="1"/>
</dbReference>
<evidence type="ECO:0000313" key="3">
    <source>
        <dbReference type="EMBL" id="VUX45050.1"/>
    </source>
</evidence>
<evidence type="ECO:0000256" key="1">
    <source>
        <dbReference type="SAM" id="MobiDB-lite"/>
    </source>
</evidence>
<evidence type="ECO:0000259" key="2">
    <source>
        <dbReference type="SMART" id="SM00849"/>
    </source>
</evidence>
<dbReference type="EMBL" id="UXAT02000001">
    <property type="protein sequence ID" value="VUX45050.1"/>
    <property type="molecule type" value="Genomic_DNA"/>
</dbReference>
<reference evidence="3" key="1">
    <citation type="submission" date="2018-11" db="EMBL/GenBank/DDBJ databases">
        <authorList>
            <person name="Onetto C."/>
        </authorList>
    </citation>
    <scope>NUCLEOTIDE SEQUENCE [LARGE SCALE GENOMIC DNA]</scope>
</reference>
<gene>
    <name evidence="3" type="ORF">DF3PA_10175</name>
</gene>